<proteinExistence type="predicted"/>
<comment type="caution">
    <text evidence="1">The sequence shown here is derived from an EMBL/GenBank/DDBJ whole genome shotgun (WGS) entry which is preliminary data.</text>
</comment>
<gene>
    <name evidence="1" type="ORF">V2H41_10345</name>
</gene>
<keyword evidence="2" id="KW-1185">Reference proteome</keyword>
<dbReference type="RefSeq" id="WP_330975079.1">
    <property type="nucleotide sequence ID" value="NZ_JAZGLY010000005.1"/>
</dbReference>
<sequence>MKLYIAKDIKPEEIKKQFSAYYPYLRIELYKLLGNDIGKKEARAILHFANLKQDGYINIGKLVTVSELEAQFAKLGLRAEVFRRCGNVWVETSLTNNWTLEQQNTAAEEVSNHF</sequence>
<dbReference type="EMBL" id="JAZGLY010000005">
    <property type="protein sequence ID" value="MEE6187671.1"/>
    <property type="molecule type" value="Genomic_DNA"/>
</dbReference>
<evidence type="ECO:0000313" key="1">
    <source>
        <dbReference type="EMBL" id="MEE6187671.1"/>
    </source>
</evidence>
<dbReference type="Proteomes" id="UP001357452">
    <property type="component" value="Unassembled WGS sequence"/>
</dbReference>
<evidence type="ECO:0000313" key="2">
    <source>
        <dbReference type="Proteomes" id="UP001357452"/>
    </source>
</evidence>
<organism evidence="1 2">
    <name type="scientific">Niabella digestorum</name>
    <dbReference type="NCBI Taxonomy" id="3117701"/>
    <lineage>
        <taxon>Bacteria</taxon>
        <taxon>Pseudomonadati</taxon>
        <taxon>Bacteroidota</taxon>
        <taxon>Chitinophagia</taxon>
        <taxon>Chitinophagales</taxon>
        <taxon>Chitinophagaceae</taxon>
        <taxon>Niabella</taxon>
    </lineage>
</organism>
<protein>
    <submittedName>
        <fullName evidence="1">Uncharacterized protein</fullName>
    </submittedName>
</protein>
<accession>A0ABU7RIA7</accession>
<name>A0ABU7RIA7_9BACT</name>
<reference evidence="1 2" key="1">
    <citation type="submission" date="2024-01" db="EMBL/GenBank/DDBJ databases">
        <title>Niabella digestum sp. nov., isolated from waste digestion system.</title>
        <authorList>
            <person name="Zhang L."/>
        </authorList>
    </citation>
    <scope>NUCLEOTIDE SEQUENCE [LARGE SCALE GENOMIC DNA]</scope>
    <source>
        <strain evidence="1 2">A18</strain>
    </source>
</reference>